<evidence type="ECO:0000259" key="5">
    <source>
        <dbReference type="Pfam" id="PF05426"/>
    </source>
</evidence>
<feature type="compositionally biased region" description="Low complexity" evidence="3">
    <location>
        <begin position="30"/>
        <end position="118"/>
    </location>
</feature>
<dbReference type="SUPFAM" id="SSF48230">
    <property type="entry name" value="Chondroitin AC/alginate lyase"/>
    <property type="match status" value="1"/>
</dbReference>
<dbReference type="InterPro" id="IPR008929">
    <property type="entry name" value="Chondroitin_lyas"/>
</dbReference>
<dbReference type="RefSeq" id="WP_347918619.1">
    <property type="nucleotide sequence ID" value="NZ_JBDXMX010000001.1"/>
</dbReference>
<dbReference type="Gene3D" id="2.70.98.70">
    <property type="match status" value="1"/>
</dbReference>
<evidence type="ECO:0000256" key="3">
    <source>
        <dbReference type="SAM" id="MobiDB-lite"/>
    </source>
</evidence>
<evidence type="ECO:0000256" key="1">
    <source>
        <dbReference type="ARBA" id="ARBA00022729"/>
    </source>
</evidence>
<feature type="chain" id="PRO_5045570447" evidence="4">
    <location>
        <begin position="33"/>
        <end position="741"/>
    </location>
</feature>
<comment type="caution">
    <text evidence="6">The sequence shown here is derived from an EMBL/GenBank/DDBJ whole genome shotgun (WGS) entry which is preliminary data.</text>
</comment>
<accession>A0ABV0IFQ6</accession>
<proteinExistence type="predicted"/>
<gene>
    <name evidence="6" type="ORF">ABDK96_02355</name>
</gene>
<feature type="signal peptide" evidence="4">
    <location>
        <begin position="1"/>
        <end position="32"/>
    </location>
</feature>
<feature type="domain" description="Alginate lyase" evidence="5">
    <location>
        <begin position="295"/>
        <end position="389"/>
    </location>
</feature>
<evidence type="ECO:0000313" key="7">
    <source>
        <dbReference type="Proteomes" id="UP001484097"/>
    </source>
</evidence>
<keyword evidence="7" id="KW-1185">Reference proteome</keyword>
<dbReference type="InterPro" id="IPR008397">
    <property type="entry name" value="Alginate_lyase_dom"/>
</dbReference>
<keyword evidence="2" id="KW-0456">Lyase</keyword>
<dbReference type="EMBL" id="JBDXMX010000001">
    <property type="protein sequence ID" value="MEO9246519.1"/>
    <property type="molecule type" value="Genomic_DNA"/>
</dbReference>
<dbReference type="Gene3D" id="1.50.10.100">
    <property type="entry name" value="Chondroitin AC/alginate lyase"/>
    <property type="match status" value="1"/>
</dbReference>
<protein>
    <submittedName>
        <fullName evidence="6">Heparinase II/III family protein</fullName>
    </submittedName>
</protein>
<name>A0ABV0IFQ6_9MICC</name>
<dbReference type="Proteomes" id="UP001484097">
    <property type="component" value="Unassembled WGS sequence"/>
</dbReference>
<feature type="compositionally biased region" description="Basic and acidic residues" evidence="3">
    <location>
        <begin position="119"/>
        <end position="130"/>
    </location>
</feature>
<keyword evidence="1 4" id="KW-0732">Signal</keyword>
<feature type="region of interest" description="Disordered" evidence="3">
    <location>
        <begin position="30"/>
        <end position="131"/>
    </location>
</feature>
<evidence type="ECO:0000256" key="2">
    <source>
        <dbReference type="ARBA" id="ARBA00023239"/>
    </source>
</evidence>
<sequence length="741" mass="80777">MSRARLNTLFKRTLVLTVGAALVLTAPTPSLAASSSAVPSPSADSTATATPSSAESATASPSDASEGTLGPTETPVPSPVSQSPTDTSGPGAPDTASPSTSSPATPSPVPSVWSIPSRSELESLNEREEGTDVMDLEAELEGIDAAEEKAAAANAANNPNAVYPCQAYGQLPRYNTVASNQADVYNWYIFPSTKVGDGKGNINWNLDPHRDTGWRLWLASLRWIGPSIEAGRDGNTTALNKAEVIIRDWIRDHPGSWLKDHDDIEANTHRLNTLLCFREVVMERNGGSLPSSYGWLTDIIHRHAEHNIARWSGAWNHGSMENRALLGAGCLLGRRDYQDHAISRVKQALPIQISPEGLSNEAAPHYMLFNYRLIMETAELMERCGHSTSSISPQLTTFGNNMAHFTNNLGYYWQFGDSPIYQANRQVPSEALYAATDGQQGKAPRHRVRTFLDAGYIQGRASWGDSTTGFRDYPSWMLRAGTGKEKKAHKGDLLQFLYTARGRDVLVDAGHPGIVSSKWRGWAMSELAHNTIYIPSSKMSAGGPAKITRYNYPAAGWGDFAEVTQRFSNQGNRTRGTLVMDDPDVAVVLDRTVINDRSKTHTVQTLWNLPPDQRSEWVNRSVVRSSAPGSSTQTTFVQVPFWGPKALSRGETALYHAVENPHPRGHYYPQEQVRVPTDQISFGRHGNSVGTISVIAPARKSARVSVSSGKYADGATKLTIRIGSDTVVVRITRGGWMSRQS</sequence>
<reference evidence="6 7" key="1">
    <citation type="submission" date="2024-05" db="EMBL/GenBank/DDBJ databases">
        <authorList>
            <person name="Yi C."/>
        </authorList>
    </citation>
    <scope>NUCLEOTIDE SEQUENCE [LARGE SCALE GENOMIC DNA]</scope>
    <source>
        <strain evidence="6 7">XS13</strain>
    </source>
</reference>
<organism evidence="6 7">
    <name type="scientific">Citricoccus nitrophenolicus</name>
    <dbReference type="NCBI Taxonomy" id="863575"/>
    <lineage>
        <taxon>Bacteria</taxon>
        <taxon>Bacillati</taxon>
        <taxon>Actinomycetota</taxon>
        <taxon>Actinomycetes</taxon>
        <taxon>Micrococcales</taxon>
        <taxon>Micrococcaceae</taxon>
        <taxon>Citricoccus</taxon>
    </lineage>
</organism>
<evidence type="ECO:0000256" key="4">
    <source>
        <dbReference type="SAM" id="SignalP"/>
    </source>
</evidence>
<dbReference type="PANTHER" id="PTHR39210:SF1">
    <property type="entry name" value="HEPARIN-SULFATE LYASE"/>
    <property type="match status" value="1"/>
</dbReference>
<dbReference type="PANTHER" id="PTHR39210">
    <property type="entry name" value="HEPARIN-SULFATE LYASE"/>
    <property type="match status" value="1"/>
</dbReference>
<evidence type="ECO:0000313" key="6">
    <source>
        <dbReference type="EMBL" id="MEO9246519.1"/>
    </source>
</evidence>
<dbReference type="Pfam" id="PF05426">
    <property type="entry name" value="Alginate_lyase"/>
    <property type="match status" value="1"/>
</dbReference>